<keyword evidence="2" id="KW-0732">Signal</keyword>
<dbReference type="EMBL" id="CP036434">
    <property type="protein sequence ID" value="QDV09689.1"/>
    <property type="molecule type" value="Genomic_DNA"/>
</dbReference>
<feature type="compositionally biased region" description="Basic and acidic residues" evidence="1">
    <location>
        <begin position="324"/>
        <end position="334"/>
    </location>
</feature>
<dbReference type="RefSeq" id="WP_145204490.1">
    <property type="nucleotide sequence ID" value="NZ_CP036434.1"/>
</dbReference>
<name>A0A518F031_9BACT</name>
<feature type="compositionally biased region" description="Low complexity" evidence="1">
    <location>
        <begin position="186"/>
        <end position="203"/>
    </location>
</feature>
<dbReference type="InterPro" id="IPR011992">
    <property type="entry name" value="EF-hand-dom_pair"/>
</dbReference>
<dbReference type="SUPFAM" id="SSF47473">
    <property type="entry name" value="EF-hand"/>
    <property type="match status" value="1"/>
</dbReference>
<feature type="signal peptide" evidence="2">
    <location>
        <begin position="1"/>
        <end position="34"/>
    </location>
</feature>
<evidence type="ECO:0000313" key="4">
    <source>
        <dbReference type="EMBL" id="QDV09689.1"/>
    </source>
</evidence>
<dbReference type="PROSITE" id="PS00018">
    <property type="entry name" value="EF_HAND_1"/>
    <property type="match status" value="1"/>
</dbReference>
<dbReference type="GO" id="GO:0005509">
    <property type="term" value="F:calcium ion binding"/>
    <property type="evidence" value="ECO:0007669"/>
    <property type="project" value="InterPro"/>
</dbReference>
<accession>A0A518F031</accession>
<dbReference type="PROSITE" id="PS50222">
    <property type="entry name" value="EF_HAND_2"/>
    <property type="match status" value="1"/>
</dbReference>
<protein>
    <submittedName>
        <fullName evidence="4">EF hand</fullName>
    </submittedName>
</protein>
<dbReference type="Proteomes" id="UP000320390">
    <property type="component" value="Chromosome"/>
</dbReference>
<feature type="domain" description="EF-hand" evidence="3">
    <location>
        <begin position="74"/>
        <end position="109"/>
    </location>
</feature>
<evidence type="ECO:0000259" key="3">
    <source>
        <dbReference type="PROSITE" id="PS50222"/>
    </source>
</evidence>
<feature type="compositionally biased region" description="Low complexity" evidence="1">
    <location>
        <begin position="365"/>
        <end position="389"/>
    </location>
</feature>
<dbReference type="AlphaFoldDB" id="A0A518F031"/>
<sequence precursor="true">MKLNVPNRVLSVLPPAPLLTAGLFLALLTPQLSASPAPQKRDAKEQPKGVALIKSTFQKVDKDQDGSVSVAESQNARIPSALFDEHDVDGTKSLNADEFVVLYKDLLVKANKPVTQDLVSEVARIQARRRALEQEAKKAEDARKAQEAKRVEDARKGQADQNAQGAPVTPGAKEAQPAKQQPVRGVQSAPAPSVVPSDAATPVDPDVIPEAKAPVAEVVKDPGATPEETAKRVEEARRKQADLDETRIREARIKAAEQAEARTKAGRIKAAEEAAAQAEARTKAGRIKAAEQAAEARIRAAREKAAAEAAANGSGGAPPNPGELKGERIPDGKVKSVKRTVQSVTRKGETPPSAGKPAATPPAGAPAAQPIGRPAAQPAGKPAGAAPDRAQPETVKPETVKPETAKPETVKPATSKPADRGADRSKTDPGKGR</sequence>
<feature type="compositionally biased region" description="Basic and acidic residues" evidence="1">
    <location>
        <begin position="294"/>
        <end position="306"/>
    </location>
</feature>
<evidence type="ECO:0000256" key="1">
    <source>
        <dbReference type="SAM" id="MobiDB-lite"/>
    </source>
</evidence>
<evidence type="ECO:0000256" key="2">
    <source>
        <dbReference type="SAM" id="SignalP"/>
    </source>
</evidence>
<feature type="region of interest" description="Disordered" evidence="1">
    <location>
        <begin position="274"/>
        <end position="433"/>
    </location>
</feature>
<feature type="compositionally biased region" description="Basic and acidic residues" evidence="1">
    <location>
        <begin position="228"/>
        <end position="243"/>
    </location>
</feature>
<feature type="compositionally biased region" description="Basic and acidic residues" evidence="1">
    <location>
        <begin position="417"/>
        <end position="433"/>
    </location>
</feature>
<feature type="compositionally biased region" description="Basic and acidic residues" evidence="1">
    <location>
        <begin position="135"/>
        <end position="158"/>
    </location>
</feature>
<evidence type="ECO:0000313" key="5">
    <source>
        <dbReference type="Proteomes" id="UP000320390"/>
    </source>
</evidence>
<dbReference type="InterPro" id="IPR018247">
    <property type="entry name" value="EF_Hand_1_Ca_BS"/>
</dbReference>
<gene>
    <name evidence="4" type="ORF">Poly30_52480</name>
</gene>
<proteinExistence type="predicted"/>
<organism evidence="4 5">
    <name type="scientific">Saltatorellus ferox</name>
    <dbReference type="NCBI Taxonomy" id="2528018"/>
    <lineage>
        <taxon>Bacteria</taxon>
        <taxon>Pseudomonadati</taxon>
        <taxon>Planctomycetota</taxon>
        <taxon>Planctomycetia</taxon>
        <taxon>Planctomycetia incertae sedis</taxon>
        <taxon>Saltatorellus</taxon>
    </lineage>
</organism>
<feature type="compositionally biased region" description="Basic and acidic residues" evidence="1">
    <location>
        <begin position="395"/>
        <end position="409"/>
    </location>
</feature>
<feature type="chain" id="PRO_5021850637" evidence="2">
    <location>
        <begin position="35"/>
        <end position="433"/>
    </location>
</feature>
<feature type="region of interest" description="Disordered" evidence="1">
    <location>
        <begin position="135"/>
        <end position="243"/>
    </location>
</feature>
<dbReference type="InterPro" id="IPR002048">
    <property type="entry name" value="EF_hand_dom"/>
</dbReference>
<keyword evidence="5" id="KW-1185">Reference proteome</keyword>
<dbReference type="Gene3D" id="1.10.238.10">
    <property type="entry name" value="EF-hand"/>
    <property type="match status" value="1"/>
</dbReference>
<reference evidence="4 5" key="1">
    <citation type="submission" date="2019-02" db="EMBL/GenBank/DDBJ databases">
        <title>Deep-cultivation of Planctomycetes and their phenomic and genomic characterization uncovers novel biology.</title>
        <authorList>
            <person name="Wiegand S."/>
            <person name="Jogler M."/>
            <person name="Boedeker C."/>
            <person name="Pinto D."/>
            <person name="Vollmers J."/>
            <person name="Rivas-Marin E."/>
            <person name="Kohn T."/>
            <person name="Peeters S.H."/>
            <person name="Heuer A."/>
            <person name="Rast P."/>
            <person name="Oberbeckmann S."/>
            <person name="Bunk B."/>
            <person name="Jeske O."/>
            <person name="Meyerdierks A."/>
            <person name="Storesund J.E."/>
            <person name="Kallscheuer N."/>
            <person name="Luecker S."/>
            <person name="Lage O.M."/>
            <person name="Pohl T."/>
            <person name="Merkel B.J."/>
            <person name="Hornburger P."/>
            <person name="Mueller R.-W."/>
            <person name="Bruemmer F."/>
            <person name="Labrenz M."/>
            <person name="Spormann A.M."/>
            <person name="Op den Camp H."/>
            <person name="Overmann J."/>
            <person name="Amann R."/>
            <person name="Jetten M.S.M."/>
            <person name="Mascher T."/>
            <person name="Medema M.H."/>
            <person name="Devos D.P."/>
            <person name="Kaster A.-K."/>
            <person name="Ovreas L."/>
            <person name="Rohde M."/>
            <person name="Galperin M.Y."/>
            <person name="Jogler C."/>
        </authorList>
    </citation>
    <scope>NUCLEOTIDE SEQUENCE [LARGE SCALE GENOMIC DNA]</scope>
    <source>
        <strain evidence="4 5">Poly30</strain>
    </source>
</reference>